<dbReference type="EMBL" id="JBHSZI010000002">
    <property type="protein sequence ID" value="MFC7059793.1"/>
    <property type="molecule type" value="Genomic_DNA"/>
</dbReference>
<dbReference type="AlphaFoldDB" id="A0ABD5W6I2"/>
<dbReference type="RefSeq" id="WP_382187109.1">
    <property type="nucleotide sequence ID" value="NZ_JBHSZI010000002.1"/>
</dbReference>
<protein>
    <submittedName>
        <fullName evidence="1">Uncharacterized protein</fullName>
    </submittedName>
</protein>
<proteinExistence type="predicted"/>
<reference evidence="3" key="2">
    <citation type="journal article" date="2019" name="Int. J. Syst. Evol. Microbiol.">
        <title>The Global Catalogue of Microorganisms (GCM) 10K type strain sequencing project: providing services to taxonomists for standard genome sequencing and annotation.</title>
        <authorList>
            <consortium name="The Broad Institute Genomics Platform"/>
            <consortium name="The Broad Institute Genome Sequencing Center for Infectious Disease"/>
            <person name="Wu L."/>
            <person name="Ma J."/>
        </authorList>
    </citation>
    <scope>NUCLEOTIDE SEQUENCE [LARGE SCALE GENOMIC DNA]</scope>
    <source>
        <strain evidence="3">JCM 30072</strain>
    </source>
</reference>
<gene>
    <name evidence="1" type="ORF">ACFQQG_18370</name>
    <name evidence="2" type="ORF">ACFQQG_18415</name>
</gene>
<evidence type="ECO:0000313" key="3">
    <source>
        <dbReference type="Proteomes" id="UP001596445"/>
    </source>
</evidence>
<comment type="caution">
    <text evidence="1">The sequence shown here is derived from an EMBL/GenBank/DDBJ whole genome shotgun (WGS) entry which is preliminary data.</text>
</comment>
<sequence>MVNPLLDDVEPLGRVEGERAQHLGNPGVGVSLDIVLNLCCRRVGMYVLVHFPLTPVVGAGGTEA</sequence>
<accession>A0ABD5W6I2</accession>
<dbReference type="EMBL" id="JBHSZI010000002">
    <property type="protein sequence ID" value="MFC7059802.1"/>
    <property type="molecule type" value="Genomic_DNA"/>
</dbReference>
<keyword evidence="3" id="KW-1185">Reference proteome</keyword>
<organism evidence="1 3">
    <name type="scientific">Halovenus salina</name>
    <dbReference type="NCBI Taxonomy" id="1510225"/>
    <lineage>
        <taxon>Archaea</taxon>
        <taxon>Methanobacteriati</taxon>
        <taxon>Methanobacteriota</taxon>
        <taxon>Stenosarchaea group</taxon>
        <taxon>Halobacteria</taxon>
        <taxon>Halobacteriales</taxon>
        <taxon>Haloarculaceae</taxon>
        <taxon>Halovenus</taxon>
    </lineage>
</organism>
<evidence type="ECO:0000313" key="1">
    <source>
        <dbReference type="EMBL" id="MFC7059793.1"/>
    </source>
</evidence>
<reference evidence="1" key="3">
    <citation type="submission" date="2024-09" db="EMBL/GenBank/DDBJ databases">
        <authorList>
            <person name="Sun Q."/>
        </authorList>
    </citation>
    <scope>NUCLEOTIDE SEQUENCE</scope>
    <source>
        <strain evidence="1">CGMCC 1.12553</strain>
    </source>
</reference>
<evidence type="ECO:0000313" key="2">
    <source>
        <dbReference type="EMBL" id="MFC7059802.1"/>
    </source>
</evidence>
<name>A0ABD5W6I2_9EURY</name>
<dbReference type="Proteomes" id="UP001596445">
    <property type="component" value="Unassembled WGS sequence"/>
</dbReference>
<reference evidence="1" key="1">
    <citation type="journal article" date="2014" name="Int. J. Syst. Evol. Microbiol.">
        <title>Complete genome sequence of Corynebacterium casei LMG S-19264T (=DSM 44701T), isolated from a smear-ripened cheese.</title>
        <authorList>
            <consortium name="US DOE Joint Genome Institute (JGI-PGF)"/>
            <person name="Walter F."/>
            <person name="Albersmeier A."/>
            <person name="Kalinowski J."/>
            <person name="Ruckert C."/>
        </authorList>
    </citation>
    <scope>NUCLEOTIDE SEQUENCE [LARGE SCALE GENOMIC DNA]</scope>
    <source>
        <strain evidence="1">CGMCC 1.12553</strain>
    </source>
</reference>